<feature type="transmembrane region" description="Helical" evidence="8">
    <location>
        <begin position="251"/>
        <end position="276"/>
    </location>
</feature>
<dbReference type="InterPro" id="IPR003439">
    <property type="entry name" value="ABC_transporter-like_ATP-bd"/>
</dbReference>
<accession>A0AAD9D5I2</accession>
<dbReference type="PANTHER" id="PTHR48041:SF139">
    <property type="entry name" value="PROTEIN SCARLET"/>
    <property type="match status" value="1"/>
</dbReference>
<evidence type="ECO:0000256" key="4">
    <source>
        <dbReference type="ARBA" id="ARBA00022741"/>
    </source>
</evidence>
<organism evidence="10 11">
    <name type="scientific">Skeletonema marinoi</name>
    <dbReference type="NCBI Taxonomy" id="267567"/>
    <lineage>
        <taxon>Eukaryota</taxon>
        <taxon>Sar</taxon>
        <taxon>Stramenopiles</taxon>
        <taxon>Ochrophyta</taxon>
        <taxon>Bacillariophyta</taxon>
        <taxon>Coscinodiscophyceae</taxon>
        <taxon>Thalassiosirophycidae</taxon>
        <taxon>Thalassiosirales</taxon>
        <taxon>Skeletonemataceae</taxon>
        <taxon>Skeletonema</taxon>
        <taxon>Skeletonema marinoi-dohrnii complex</taxon>
    </lineage>
</organism>
<dbReference type="InterPro" id="IPR003593">
    <property type="entry name" value="AAA+_ATPase"/>
</dbReference>
<evidence type="ECO:0000256" key="7">
    <source>
        <dbReference type="ARBA" id="ARBA00023136"/>
    </source>
</evidence>
<keyword evidence="5" id="KW-0067">ATP-binding</keyword>
<dbReference type="EMBL" id="JATAAI010000037">
    <property type="protein sequence ID" value="KAK1734831.1"/>
    <property type="molecule type" value="Genomic_DNA"/>
</dbReference>
<protein>
    <submittedName>
        <fullName evidence="10">ABC transporter</fullName>
    </submittedName>
</protein>
<keyword evidence="4" id="KW-0547">Nucleotide-binding</keyword>
<keyword evidence="6 8" id="KW-1133">Transmembrane helix</keyword>
<sequence length="521" mass="56459">MLRHINGLSEWARSSPNSSVLSNQSGLHTQMLLIDSAYDSLEIFVELSSDTSARNALPSGGISSLDGVASTTFNIAEYAGERKSRVVETVFGGGKQLGPNVFWAITSSLGHNVLIPSIDLSSRLCGAMQAAESSCEGARDCVFSNYPGGIFPVCNATGSGLKLPLSNGLNMTLWTTTESWNLIKVNGQSIRDVISLFVTPALGSSSSSTLLMDSCPGPNCVPQDSTEETPAQSVIVSLVEIDNVLAPIPTWLRILVTIILGSMPLFFALTVCGIGARKQTRTVKQTKTSNPCRASLYLNGLPVFSSSGDKILDDISVDFKCSTLNCLLGKSGSGKSCFLGVLSRQLRSNLQVQYKNGTDLSRMSCTYMRQQDFGMKNMTPNEYLSTTARVYGTCKDRLDFILDLVRPFFPVNTETSENGDTIVSLDPFNNVPLKELSGGQRRMISIATALFQESRVLLLDEPLSGIDSASSEKITDLLKIIAKDESMIVLMTLHQVRFSLSRVLVHNIFTFTLMLMPTTIS</sequence>
<dbReference type="GO" id="GO:0042626">
    <property type="term" value="F:ATPase-coupled transmembrane transporter activity"/>
    <property type="evidence" value="ECO:0007669"/>
    <property type="project" value="TreeGrafter"/>
</dbReference>
<evidence type="ECO:0000313" key="10">
    <source>
        <dbReference type="EMBL" id="KAK1734831.1"/>
    </source>
</evidence>
<reference evidence="10" key="1">
    <citation type="submission" date="2023-06" db="EMBL/GenBank/DDBJ databases">
        <title>Survivors Of The Sea: Transcriptome response of Skeletonema marinoi to long-term dormancy.</title>
        <authorList>
            <person name="Pinder M.I.M."/>
            <person name="Kourtchenko O."/>
            <person name="Robertson E.K."/>
            <person name="Larsson T."/>
            <person name="Maumus F."/>
            <person name="Osuna-Cruz C.M."/>
            <person name="Vancaester E."/>
            <person name="Stenow R."/>
            <person name="Vandepoele K."/>
            <person name="Ploug H."/>
            <person name="Bruchert V."/>
            <person name="Godhe A."/>
            <person name="Topel M."/>
        </authorList>
    </citation>
    <scope>NUCLEOTIDE SEQUENCE</scope>
    <source>
        <strain evidence="10">R05AC</strain>
    </source>
</reference>
<keyword evidence="7 8" id="KW-0472">Membrane</keyword>
<keyword evidence="11" id="KW-1185">Reference proteome</keyword>
<evidence type="ECO:0000256" key="1">
    <source>
        <dbReference type="ARBA" id="ARBA00004141"/>
    </source>
</evidence>
<feature type="transmembrane region" description="Helical" evidence="8">
    <location>
        <begin position="503"/>
        <end position="520"/>
    </location>
</feature>
<feature type="domain" description="ABC transporter" evidence="9">
    <location>
        <begin position="296"/>
        <end position="516"/>
    </location>
</feature>
<dbReference type="GO" id="GO:0005524">
    <property type="term" value="F:ATP binding"/>
    <property type="evidence" value="ECO:0007669"/>
    <property type="project" value="UniProtKB-KW"/>
</dbReference>
<dbReference type="InterPro" id="IPR017871">
    <property type="entry name" value="ABC_transporter-like_CS"/>
</dbReference>
<dbReference type="PROSITE" id="PS00211">
    <property type="entry name" value="ABC_TRANSPORTER_1"/>
    <property type="match status" value="1"/>
</dbReference>
<dbReference type="InterPro" id="IPR027417">
    <property type="entry name" value="P-loop_NTPase"/>
</dbReference>
<dbReference type="SUPFAM" id="SSF52540">
    <property type="entry name" value="P-loop containing nucleoside triphosphate hydrolases"/>
    <property type="match status" value="1"/>
</dbReference>
<dbReference type="GO" id="GO:0016020">
    <property type="term" value="C:membrane"/>
    <property type="evidence" value="ECO:0007669"/>
    <property type="project" value="UniProtKB-SubCell"/>
</dbReference>
<dbReference type="AlphaFoldDB" id="A0AAD9D5I2"/>
<comment type="caution">
    <text evidence="10">The sequence shown here is derived from an EMBL/GenBank/DDBJ whole genome shotgun (WGS) entry which is preliminary data.</text>
</comment>
<dbReference type="Pfam" id="PF00005">
    <property type="entry name" value="ABC_tran"/>
    <property type="match status" value="1"/>
</dbReference>
<evidence type="ECO:0000256" key="8">
    <source>
        <dbReference type="SAM" id="Phobius"/>
    </source>
</evidence>
<proteinExistence type="predicted"/>
<dbReference type="GO" id="GO:0016887">
    <property type="term" value="F:ATP hydrolysis activity"/>
    <property type="evidence" value="ECO:0007669"/>
    <property type="project" value="InterPro"/>
</dbReference>
<gene>
    <name evidence="10" type="ORF">QTG54_014704</name>
</gene>
<dbReference type="PANTHER" id="PTHR48041">
    <property type="entry name" value="ABC TRANSPORTER G FAMILY MEMBER 28"/>
    <property type="match status" value="1"/>
</dbReference>
<evidence type="ECO:0000256" key="5">
    <source>
        <dbReference type="ARBA" id="ARBA00022840"/>
    </source>
</evidence>
<name>A0AAD9D5I2_9STRA</name>
<dbReference type="SMART" id="SM00382">
    <property type="entry name" value="AAA"/>
    <property type="match status" value="1"/>
</dbReference>
<dbReference type="Gene3D" id="3.40.50.300">
    <property type="entry name" value="P-loop containing nucleotide triphosphate hydrolases"/>
    <property type="match status" value="1"/>
</dbReference>
<evidence type="ECO:0000256" key="6">
    <source>
        <dbReference type="ARBA" id="ARBA00022989"/>
    </source>
</evidence>
<keyword evidence="3 8" id="KW-0812">Transmembrane</keyword>
<evidence type="ECO:0000256" key="3">
    <source>
        <dbReference type="ARBA" id="ARBA00022692"/>
    </source>
</evidence>
<dbReference type="PROSITE" id="PS50893">
    <property type="entry name" value="ABC_TRANSPORTER_2"/>
    <property type="match status" value="1"/>
</dbReference>
<evidence type="ECO:0000256" key="2">
    <source>
        <dbReference type="ARBA" id="ARBA00022448"/>
    </source>
</evidence>
<evidence type="ECO:0000259" key="9">
    <source>
        <dbReference type="PROSITE" id="PS50893"/>
    </source>
</evidence>
<dbReference type="Proteomes" id="UP001224775">
    <property type="component" value="Unassembled WGS sequence"/>
</dbReference>
<comment type="subcellular location">
    <subcellularLocation>
        <location evidence="1">Membrane</location>
        <topology evidence="1">Multi-pass membrane protein</topology>
    </subcellularLocation>
</comment>
<keyword evidence="2" id="KW-0813">Transport</keyword>
<evidence type="ECO:0000313" key="11">
    <source>
        <dbReference type="Proteomes" id="UP001224775"/>
    </source>
</evidence>
<dbReference type="InterPro" id="IPR050352">
    <property type="entry name" value="ABCG_transporters"/>
</dbReference>